<evidence type="ECO:0000256" key="4">
    <source>
        <dbReference type="SAM" id="MobiDB-lite"/>
    </source>
</evidence>
<keyword evidence="6" id="KW-1185">Reference proteome</keyword>
<evidence type="ECO:0000313" key="5">
    <source>
        <dbReference type="EMBL" id="THD26880.1"/>
    </source>
</evidence>
<evidence type="ECO:0000256" key="3">
    <source>
        <dbReference type="ARBA" id="ARBA00022777"/>
    </source>
</evidence>
<feature type="region of interest" description="Disordered" evidence="4">
    <location>
        <begin position="781"/>
        <end position="839"/>
    </location>
</feature>
<proteinExistence type="predicted"/>
<dbReference type="CDD" id="cd01428">
    <property type="entry name" value="ADK"/>
    <property type="match status" value="1"/>
</dbReference>
<feature type="compositionally biased region" description="Acidic residues" evidence="4">
    <location>
        <begin position="781"/>
        <end position="832"/>
    </location>
</feature>
<feature type="region of interest" description="Disordered" evidence="4">
    <location>
        <begin position="1695"/>
        <end position="1721"/>
    </location>
</feature>
<keyword evidence="2" id="KW-0547">Nucleotide-binding</keyword>
<keyword evidence="1" id="KW-0808">Transferase</keyword>
<dbReference type="InterPro" id="IPR000850">
    <property type="entry name" value="Adenylat/UMP-CMP_kin"/>
</dbReference>
<sequence length="2011" mass="229040">MHSNAIFFRRYRTQSQLLKRDFYLKINPFPEEKGRLHYLHKKPLCIILLGRPCTGKTTLAKRLCRKWKLQLVNATEIIKDYLNSNTEVGRQLNEILVNGEALNDEIVFSLINEKLNSPECAHYGYVLEDFPTFGKTSMSPEQQTQYILSLKLNPDYIIKIQIPEEDLTNRRTGIRIDYDDGTLYSRRNYEPEPIVIREMNEELALSAIAKGLRPASPTAEDDENAQDPEAMDEEGGEEKPEPSHPDFPKLNKEVKERLFQRYEEHIEARVEDGTHYRENVRQHIKHFTGLFNPLNVIELDGNQSPTEMFNNLLVRLQGMNLYPSIAPIRFFAAPGAEEEEAAPEDMETEELFQTLATKKMPGPRCRWQRSRWQRFCPVALYQGILAYGKPELTLGFLGQIFCLSKPEYLVEFVRNPRPFLLPPQPRPPFRVVLVGPTASGKSTVVRLLAERYGARVIDLVGMLQEEHNAILMKRLAEVEAETEATVIAEVKERHNQEMLTLRENKVTDDAANDITAAVTQDLEQEAVETLVAKYDDETQETSDIQSNPITNLLVPVDKNHPEVKTRVRDAINKAKQIPVELDVNLYVDAVRAAVEEAEEQLRAENPGGPFRGNWIVDGLPVRPAVWKHFIEKAPELLPDMIVGLVDRSDKSEFLLRRWYKYGCEGLKQAIRQTNSEESTDKEVSEDIDSSPGTQEAPEVQLDPLPPPGRPTDTALARLKEYEKQWTQTSEILRSTSNDFGVSYEAISVDIVNKSLEQLRDEIITVLEKPFRVLPVEVGQAELEEQEEEDAAAFEEEADEAEEMHEGDNEEAEEEPEEEELDEGAEGQEEEEVDPSRNMDKRLGMTSYFCPVTLHDHGILRAGNPEVGAIHEGQVYYFVSEEVRARFMENPEAILNDTEQPIRVPAPRILLLGPNGSGKTSHGRQLAATLDLFYINFECLLQEIILPKVGRKLGKEFEDQQPIPDVTLPDLDEGDTPITGSSEPDLLRASGQSSSPPIDKEMLTDLENEVVEYLLNSTPLPESTMELILSKYWTQEPYCSKGFVLEGFPSNGEQLQFMVNANLIPEMIVVFNVESDEVVARLLPIRLDYWRKRMAKKAENANKIKAWKARKKYLALQKKRAELLYQIHEKRANAKAGRLTDEGEEDEELDDEVDIDELLANDAEEAEDEMNMEEEETEADATDRLTEEITERYDEQSDSLSDLLDQFEEISVPKIEIDTGGKVTWVRYRIVKRMNAIIANRQSLFERVYPVTPKIAERLIANGYRFPSRFGRWCPVTQLQRKAWIPPVPVPPVRVPKAKWIEPLPGVPGETLPPPKPTTCAAVYKDNVYWFKNPAARTLFSKNPLKFTQNQPDPPVMMPLRLGILGPPKSGKTTLVKRLVQELEVPSVNPVDAIRWLLRDPSHAFTSLAEKIRVQLENGNAVPDSLVATTIQVLTMNSIYYTRGFIVDGYPITKEQSQLLNFEGIRPGLIVELTAMSESDREELMMRGMQDATIYDASGNLESGTALASGSADAAGEPTDISDVEDDEGANLSDSARARGPGRPEEGFQSLPPDMDLVASELGIRMNGFFSHFEDRRTWIFEHQGILVDLHAVQNRWRLWIQLLRIVNHRMHHIQAYMRNILTNRAASIAELGIEEWQFKRHAGEYVNYCPVSLQERGELMDTMGEPMHDFVITIGKKASDCEQRAGEIKVSNQVGDDRPANEILPNGLPGNTEQMDEQSRDSDEIRILTTMRFAAEYRGRYYRMAGPEELAKFLHEPTKFLSPLAKRTLPKESELPKRITADSPLLNRDAFPTQLTLRGYCPVCFVEGHKRYEGLKLGVREYLASYQNSVYTFCSNECLLTFLKKPHLYQDLQLPHKLPPIPSPITVQTLPLPGFLEQTVSVALRRALSDVGQERPKFPFLKAKRSALIFVGLHLKGYNPRSPEYERQKYQQKLNDYADTCRLPIWLVRSMPLKFQPETERKPDFSKRLDQFLSLQNFVDSLSKWLEPVNDRSGKPPTRGLRILLDNPFNV</sequence>
<dbReference type="SUPFAM" id="SSF52540">
    <property type="entry name" value="P-loop containing nucleoside triphosphate hydrolases"/>
    <property type="match status" value="6"/>
</dbReference>
<feature type="compositionally biased region" description="Acidic residues" evidence="4">
    <location>
        <begin position="1163"/>
        <end position="1179"/>
    </location>
</feature>
<evidence type="ECO:0000256" key="2">
    <source>
        <dbReference type="ARBA" id="ARBA00022741"/>
    </source>
</evidence>
<dbReference type="PANTHER" id="PTHR23359">
    <property type="entry name" value="NUCLEOTIDE KINASE"/>
    <property type="match status" value="1"/>
</dbReference>
<evidence type="ECO:0000256" key="1">
    <source>
        <dbReference type="ARBA" id="ARBA00022679"/>
    </source>
</evidence>
<reference evidence="5" key="1">
    <citation type="submission" date="2019-03" db="EMBL/GenBank/DDBJ databases">
        <title>Improved annotation for the trematode Fasciola hepatica.</title>
        <authorList>
            <person name="Choi Y.-J."/>
            <person name="Martin J."/>
            <person name="Mitreva M."/>
        </authorList>
    </citation>
    <scope>NUCLEOTIDE SEQUENCE [LARGE SCALE GENOMIC DNA]</scope>
</reference>
<keyword evidence="3 5" id="KW-0418">Kinase</keyword>
<dbReference type="Proteomes" id="UP000230066">
    <property type="component" value="Unassembled WGS sequence"/>
</dbReference>
<name>A0A4E0S350_FASHE</name>
<dbReference type="EMBL" id="JXXN02000598">
    <property type="protein sequence ID" value="THD26880.1"/>
    <property type="molecule type" value="Genomic_DNA"/>
</dbReference>
<protein>
    <submittedName>
        <fullName evidence="5">Adenylate kinase 9</fullName>
    </submittedName>
</protein>
<feature type="compositionally biased region" description="Basic and acidic residues" evidence="4">
    <location>
        <begin position="237"/>
        <end position="250"/>
    </location>
</feature>
<organism evidence="5 6">
    <name type="scientific">Fasciola hepatica</name>
    <name type="common">Liver fluke</name>
    <dbReference type="NCBI Taxonomy" id="6192"/>
    <lineage>
        <taxon>Eukaryota</taxon>
        <taxon>Metazoa</taxon>
        <taxon>Spiralia</taxon>
        <taxon>Lophotrochozoa</taxon>
        <taxon>Platyhelminthes</taxon>
        <taxon>Trematoda</taxon>
        <taxon>Digenea</taxon>
        <taxon>Plagiorchiida</taxon>
        <taxon>Echinostomata</taxon>
        <taxon>Echinostomatoidea</taxon>
        <taxon>Fasciolidae</taxon>
        <taxon>Fasciola</taxon>
    </lineage>
</organism>
<feature type="region of interest" description="Disordered" evidence="4">
    <location>
        <begin position="959"/>
        <end position="997"/>
    </location>
</feature>
<evidence type="ECO:0000313" key="6">
    <source>
        <dbReference type="Proteomes" id="UP000230066"/>
    </source>
</evidence>
<dbReference type="GO" id="GO:0006139">
    <property type="term" value="P:nucleobase-containing compound metabolic process"/>
    <property type="evidence" value="ECO:0007669"/>
    <property type="project" value="InterPro"/>
</dbReference>
<feature type="region of interest" description="Disordered" evidence="4">
    <location>
        <begin position="1163"/>
        <end position="1182"/>
    </location>
</feature>
<dbReference type="Pfam" id="PF00406">
    <property type="entry name" value="ADK"/>
    <property type="match status" value="2"/>
</dbReference>
<feature type="region of interest" description="Disordered" evidence="4">
    <location>
        <begin position="1505"/>
        <end position="1551"/>
    </location>
</feature>
<gene>
    <name evidence="5" type="ORF">D915_002247</name>
</gene>
<dbReference type="Gene3D" id="3.40.50.300">
    <property type="entry name" value="P-loop containing nucleotide triphosphate hydrolases"/>
    <property type="match status" value="4"/>
</dbReference>
<feature type="compositionally biased region" description="Acidic residues" evidence="4">
    <location>
        <begin position="219"/>
        <end position="236"/>
    </location>
</feature>
<dbReference type="GO" id="GO:0005524">
    <property type="term" value="F:ATP binding"/>
    <property type="evidence" value="ECO:0007669"/>
    <property type="project" value="InterPro"/>
</dbReference>
<feature type="region of interest" description="Disordered" evidence="4">
    <location>
        <begin position="212"/>
        <end position="250"/>
    </location>
</feature>
<feature type="compositionally biased region" description="Acidic residues" evidence="4">
    <location>
        <begin position="1519"/>
        <end position="1528"/>
    </location>
</feature>
<dbReference type="InterPro" id="IPR027417">
    <property type="entry name" value="P-loop_NTPase"/>
</dbReference>
<comment type="caution">
    <text evidence="5">The sequence shown here is derived from an EMBL/GenBank/DDBJ whole genome shotgun (WGS) entry which is preliminary data.</text>
</comment>
<feature type="region of interest" description="Disordered" evidence="4">
    <location>
        <begin position="671"/>
        <end position="711"/>
    </location>
</feature>
<accession>A0A4E0S350</accession>
<dbReference type="GO" id="GO:0019205">
    <property type="term" value="F:nucleobase-containing compound kinase activity"/>
    <property type="evidence" value="ECO:0007669"/>
    <property type="project" value="InterPro"/>
</dbReference>